<accession>A0AAF0F7N3</accession>
<reference evidence="2" key="1">
    <citation type="submission" date="2023-02" db="EMBL/GenBank/DDBJ databases">
        <title>Mating type loci evolution in Malassezia.</title>
        <authorList>
            <person name="Coelho M.A."/>
        </authorList>
    </citation>
    <scope>NUCLEOTIDE SEQUENCE</scope>
    <source>
        <strain evidence="2">CBS 14136</strain>
    </source>
</reference>
<sequence length="251" mass="27326">MVASPTPIPESSHRTSDPLDIPRSAHGSAASHSPISQFAQGGFSSSFSNKYYTPYQASVASQWRHTRQNSIGKTFSRQEGTSSKESSPIATSAPSHRSAGWPSLPPYDAAKLPDSNSASTTASRTPFTQLYRQLSNSRHRSASVSNANNDSPGFSTSFGSTSSESPSTPLSQRGLELNAGRQYAERLEHVDADGMWSKPAMPNKIDYAPESNEIKQEPSFRRSLQRTLSTQSKRRPSPMGERLLMGHLDAH</sequence>
<evidence type="ECO:0000313" key="2">
    <source>
        <dbReference type="EMBL" id="WFD41904.1"/>
    </source>
</evidence>
<dbReference type="Proteomes" id="UP001214628">
    <property type="component" value="Chromosome 1"/>
</dbReference>
<keyword evidence="3" id="KW-1185">Reference proteome</keyword>
<name>A0AAF0F7N3_9BASI</name>
<organism evidence="2 3">
    <name type="scientific">Malassezia psittaci</name>
    <dbReference type="NCBI Taxonomy" id="1821823"/>
    <lineage>
        <taxon>Eukaryota</taxon>
        <taxon>Fungi</taxon>
        <taxon>Dikarya</taxon>
        <taxon>Basidiomycota</taxon>
        <taxon>Ustilaginomycotina</taxon>
        <taxon>Malasseziomycetes</taxon>
        <taxon>Malasseziales</taxon>
        <taxon>Malasseziaceae</taxon>
        <taxon>Malassezia</taxon>
    </lineage>
</organism>
<feature type="compositionally biased region" description="Polar residues" evidence="1">
    <location>
        <begin position="114"/>
        <end position="150"/>
    </location>
</feature>
<protein>
    <submittedName>
        <fullName evidence="2">Uncharacterized protein</fullName>
    </submittedName>
</protein>
<dbReference type="EMBL" id="CP118375">
    <property type="protein sequence ID" value="WFD41904.1"/>
    <property type="molecule type" value="Genomic_DNA"/>
</dbReference>
<feature type="region of interest" description="Disordered" evidence="1">
    <location>
        <begin position="195"/>
        <end position="251"/>
    </location>
</feature>
<feature type="compositionally biased region" description="Polar residues" evidence="1">
    <location>
        <begin position="58"/>
        <end position="95"/>
    </location>
</feature>
<dbReference type="AlphaFoldDB" id="A0AAF0F7N3"/>
<feature type="region of interest" description="Disordered" evidence="1">
    <location>
        <begin position="58"/>
        <end position="174"/>
    </location>
</feature>
<evidence type="ECO:0000256" key="1">
    <source>
        <dbReference type="SAM" id="MobiDB-lite"/>
    </source>
</evidence>
<proteinExistence type="predicted"/>
<evidence type="ECO:0000313" key="3">
    <source>
        <dbReference type="Proteomes" id="UP001214628"/>
    </source>
</evidence>
<feature type="region of interest" description="Disordered" evidence="1">
    <location>
        <begin position="1"/>
        <end position="39"/>
    </location>
</feature>
<feature type="compositionally biased region" description="Low complexity" evidence="1">
    <location>
        <begin position="151"/>
        <end position="171"/>
    </location>
</feature>
<gene>
    <name evidence="2" type="ORF">MPSI1_000541</name>
</gene>